<dbReference type="EMBL" id="JAAXLS010000024">
    <property type="protein sequence ID" value="NKQ56585.1"/>
    <property type="molecule type" value="Genomic_DNA"/>
</dbReference>
<evidence type="ECO:0000313" key="3">
    <source>
        <dbReference type="Proteomes" id="UP000715441"/>
    </source>
</evidence>
<keyword evidence="1" id="KW-0472">Membrane</keyword>
<keyword evidence="1" id="KW-0812">Transmembrane</keyword>
<feature type="transmembrane region" description="Helical" evidence="1">
    <location>
        <begin position="32"/>
        <end position="51"/>
    </location>
</feature>
<reference evidence="2 3" key="1">
    <citation type="submission" date="2020-04" db="EMBL/GenBank/DDBJ databases">
        <title>Novel species.</title>
        <authorList>
            <person name="Teo W.F.A."/>
            <person name="Lipun K."/>
            <person name="Srisuk N."/>
            <person name="Duangmal K."/>
        </authorList>
    </citation>
    <scope>NUCLEOTIDE SEQUENCE [LARGE SCALE GENOMIC DNA]</scope>
    <source>
        <strain evidence="2 3">K13G38</strain>
    </source>
</reference>
<comment type="caution">
    <text evidence="2">The sequence shown here is derived from an EMBL/GenBank/DDBJ whole genome shotgun (WGS) entry which is preliminary data.</text>
</comment>
<feature type="transmembrane region" description="Helical" evidence="1">
    <location>
        <begin position="7"/>
        <end position="26"/>
    </location>
</feature>
<protein>
    <recommendedName>
        <fullName evidence="4">DUF2892 domain-containing protein</fullName>
    </recommendedName>
</protein>
<keyword evidence="3" id="KW-1185">Reference proteome</keyword>
<dbReference type="Proteomes" id="UP000715441">
    <property type="component" value="Unassembled WGS sequence"/>
</dbReference>
<name>A0ABX1JD71_9PSEU</name>
<accession>A0ABX1JD71</accession>
<sequence>MAKPSPLQVRNIIIAVASAAVALWNGFRGGPWWLTAIFGVGCVLAAASAVLNERP</sequence>
<keyword evidence="1" id="KW-1133">Transmembrane helix</keyword>
<gene>
    <name evidence="2" type="ORF">HFP15_27280</name>
</gene>
<dbReference type="RefSeq" id="WP_168519606.1">
    <property type="nucleotide sequence ID" value="NZ_JAAXLS010000024.1"/>
</dbReference>
<proteinExistence type="predicted"/>
<evidence type="ECO:0000313" key="2">
    <source>
        <dbReference type="EMBL" id="NKQ56585.1"/>
    </source>
</evidence>
<evidence type="ECO:0008006" key="4">
    <source>
        <dbReference type="Google" id="ProtNLM"/>
    </source>
</evidence>
<evidence type="ECO:0000256" key="1">
    <source>
        <dbReference type="SAM" id="Phobius"/>
    </source>
</evidence>
<organism evidence="2 3">
    <name type="scientific">Amycolatopsis acididurans</name>
    <dbReference type="NCBI Taxonomy" id="2724524"/>
    <lineage>
        <taxon>Bacteria</taxon>
        <taxon>Bacillati</taxon>
        <taxon>Actinomycetota</taxon>
        <taxon>Actinomycetes</taxon>
        <taxon>Pseudonocardiales</taxon>
        <taxon>Pseudonocardiaceae</taxon>
        <taxon>Amycolatopsis</taxon>
    </lineage>
</organism>